<sequence>MPPTSPHATQDAIVVVPGIMGSELVDVETGKQIWGLSDPRWYISAWTSGRSLDALAVSAAEIDGGYRRVKATRLLRFPGFMPMLAGLEPYTKLLRGLHGLVTDRSQVAEFPYDWRLPVAHNAAILAEFCDAHLKHCRQLRTSGADIPPGDRKLVLVAHSMGGLLARQLAAVPGLAEDIRVTVTLGTPFFGAPKAVQMLASGSGLPIPLPYARARTLAAGLPGLFDLLPTYRCVLTEGTGSGAPDAARRLTVGDIESLGGSTDESSRAMSWQAGMSDVQPVGHVQVVGCEQPTVQAVSIADGLVRGHAFTLEPPATDGHSPLRSDLKGDGTVPRVSAQLPGREVMPLAQTHGAVAASQEILVIVRDAILGRRTGPWQGAGELGVSVPDVVAPGEPFRIEINGAADPTLVNCEVVDIASGLPVDTPQVRIDGSDFVAQAGPLPAGMYRIAVDGSSSSPVSQIVLCAD</sequence>
<evidence type="ECO:0008006" key="4">
    <source>
        <dbReference type="Google" id="ProtNLM"/>
    </source>
</evidence>
<reference evidence="2 3" key="2">
    <citation type="submission" date="2020-03" db="EMBL/GenBank/DDBJ databases">
        <authorList>
            <person name="Ichikawa N."/>
            <person name="Kimura A."/>
            <person name="Kitahashi Y."/>
            <person name="Uohara A."/>
        </authorList>
    </citation>
    <scope>NUCLEOTIDE SEQUENCE [LARGE SCALE GENOMIC DNA]</scope>
    <source>
        <strain evidence="2 3">NBRC 107702</strain>
    </source>
</reference>
<dbReference type="SUPFAM" id="SSF53474">
    <property type="entry name" value="alpha/beta-Hydrolases"/>
    <property type="match status" value="1"/>
</dbReference>
<dbReference type="Gene3D" id="3.40.50.1820">
    <property type="entry name" value="alpha/beta hydrolase"/>
    <property type="match status" value="1"/>
</dbReference>
<dbReference type="InterPro" id="IPR003386">
    <property type="entry name" value="LACT/PDAT_acylTrfase"/>
</dbReference>
<feature type="region of interest" description="Disordered" evidence="1">
    <location>
        <begin position="310"/>
        <end position="330"/>
    </location>
</feature>
<reference evidence="2 3" key="1">
    <citation type="submission" date="2020-03" db="EMBL/GenBank/DDBJ databases">
        <title>Whole genome shotgun sequence of Phytohabitans flavus NBRC 107702.</title>
        <authorList>
            <person name="Komaki H."/>
            <person name="Tamura T."/>
        </authorList>
    </citation>
    <scope>NUCLEOTIDE SEQUENCE [LARGE SCALE GENOMIC DNA]</scope>
    <source>
        <strain evidence="2 3">NBRC 107702</strain>
    </source>
</reference>
<name>A0A6F8XIN8_9ACTN</name>
<dbReference type="PANTHER" id="PTHR11440">
    <property type="entry name" value="LECITHIN-CHOLESTEROL ACYLTRANSFERASE-RELATED"/>
    <property type="match status" value="1"/>
</dbReference>
<dbReference type="AlphaFoldDB" id="A0A6F8XIN8"/>
<evidence type="ECO:0000256" key="1">
    <source>
        <dbReference type="SAM" id="MobiDB-lite"/>
    </source>
</evidence>
<dbReference type="GO" id="GO:0008374">
    <property type="term" value="F:O-acyltransferase activity"/>
    <property type="evidence" value="ECO:0007669"/>
    <property type="project" value="InterPro"/>
</dbReference>
<dbReference type="EMBL" id="AP022870">
    <property type="protein sequence ID" value="BCB73669.1"/>
    <property type="molecule type" value="Genomic_DNA"/>
</dbReference>
<proteinExistence type="predicted"/>
<keyword evidence="3" id="KW-1185">Reference proteome</keyword>
<dbReference type="KEGG" id="pfla:Pflav_000790"/>
<dbReference type="Pfam" id="PF02450">
    <property type="entry name" value="LCAT"/>
    <property type="match status" value="1"/>
</dbReference>
<protein>
    <recommendedName>
        <fullName evidence="4">Lecithin:cholesterol acyltransferase</fullName>
    </recommendedName>
</protein>
<organism evidence="2 3">
    <name type="scientific">Phytohabitans flavus</name>
    <dbReference type="NCBI Taxonomy" id="1076124"/>
    <lineage>
        <taxon>Bacteria</taxon>
        <taxon>Bacillati</taxon>
        <taxon>Actinomycetota</taxon>
        <taxon>Actinomycetes</taxon>
        <taxon>Micromonosporales</taxon>
        <taxon>Micromonosporaceae</taxon>
    </lineage>
</organism>
<accession>A0A6F8XIN8</accession>
<dbReference type="Proteomes" id="UP000502508">
    <property type="component" value="Chromosome"/>
</dbReference>
<evidence type="ECO:0000313" key="2">
    <source>
        <dbReference type="EMBL" id="BCB73669.1"/>
    </source>
</evidence>
<gene>
    <name evidence="2" type="ORF">Pflav_000790</name>
</gene>
<dbReference type="InterPro" id="IPR029058">
    <property type="entry name" value="AB_hydrolase_fold"/>
</dbReference>
<evidence type="ECO:0000313" key="3">
    <source>
        <dbReference type="Proteomes" id="UP000502508"/>
    </source>
</evidence>
<dbReference type="GO" id="GO:0006629">
    <property type="term" value="P:lipid metabolic process"/>
    <property type="evidence" value="ECO:0007669"/>
    <property type="project" value="InterPro"/>
</dbReference>